<organism evidence="2 3">
    <name type="scientific">Microbulbifer okhotskensis</name>
    <dbReference type="NCBI Taxonomy" id="2926617"/>
    <lineage>
        <taxon>Bacteria</taxon>
        <taxon>Pseudomonadati</taxon>
        <taxon>Pseudomonadota</taxon>
        <taxon>Gammaproteobacteria</taxon>
        <taxon>Cellvibrionales</taxon>
        <taxon>Microbulbiferaceae</taxon>
        <taxon>Microbulbifer</taxon>
    </lineage>
</organism>
<dbReference type="NCBIfam" id="TIGR03352">
    <property type="entry name" value="VI_chp_3"/>
    <property type="match status" value="1"/>
</dbReference>
<dbReference type="PANTHER" id="PTHR37625">
    <property type="entry name" value="OUTER MEMBRANE LIPOPROTEIN-RELATED"/>
    <property type="match status" value="1"/>
</dbReference>
<keyword evidence="2" id="KW-0449">Lipoprotein</keyword>
<sequence length="220" mass="24986">MHEALKINKLTKKRELVVSIKKLFQIGLIGVLALTVVGCQTTRRTLNLNTTVELVVDTRNNVNPDDDGRASPVVVRVFMLADERQFAREDFLNLYENAQSRLGKDLIDTVILKEFAPGEQRIEELALTPDVKYIGLLAEFVQYQDAEALIVLPIMDHKKNEYQISLADIRIGTPDEIAKRRPEKLSNLSQRDSSDGDTVTISKEDYEKMKKTLPDMQQSQ</sequence>
<dbReference type="RefSeq" id="WP_252464110.1">
    <property type="nucleotide sequence ID" value="NZ_JALBWM010000003.1"/>
</dbReference>
<dbReference type="Gene3D" id="2.60.40.4150">
    <property type="entry name" value="Type VI secretion system, lipoprotein SciN"/>
    <property type="match status" value="1"/>
</dbReference>
<dbReference type="PANTHER" id="PTHR37625:SF4">
    <property type="entry name" value="OUTER MEMBRANE LIPOPROTEIN"/>
    <property type="match status" value="1"/>
</dbReference>
<evidence type="ECO:0000313" key="3">
    <source>
        <dbReference type="Proteomes" id="UP001139028"/>
    </source>
</evidence>
<keyword evidence="3" id="KW-1185">Reference proteome</keyword>
<dbReference type="InterPro" id="IPR017734">
    <property type="entry name" value="T6SS_SciN"/>
</dbReference>
<comment type="caution">
    <text evidence="2">The sequence shown here is derived from an EMBL/GenBank/DDBJ whole genome shotgun (WGS) entry which is preliminary data.</text>
</comment>
<evidence type="ECO:0000313" key="2">
    <source>
        <dbReference type="EMBL" id="MCO1332940.1"/>
    </source>
</evidence>
<gene>
    <name evidence="2" type="primary">tssJ</name>
    <name evidence="2" type="ORF">MO867_01180</name>
</gene>
<feature type="region of interest" description="Disordered" evidence="1">
    <location>
        <begin position="180"/>
        <end position="220"/>
    </location>
</feature>
<dbReference type="Proteomes" id="UP001139028">
    <property type="component" value="Unassembled WGS sequence"/>
</dbReference>
<dbReference type="Pfam" id="PF12790">
    <property type="entry name" value="T6SS-SciN"/>
    <property type="match status" value="1"/>
</dbReference>
<evidence type="ECO:0000256" key="1">
    <source>
        <dbReference type="SAM" id="MobiDB-lite"/>
    </source>
</evidence>
<dbReference type="InterPro" id="IPR038706">
    <property type="entry name" value="Type_VI_SciN-like_sf"/>
</dbReference>
<protein>
    <submittedName>
        <fullName evidence="2">Type VI secretion system lipoprotein TssJ</fullName>
    </submittedName>
</protein>
<dbReference type="AlphaFoldDB" id="A0A9X2J4U9"/>
<name>A0A9X2J4U9_9GAMM</name>
<feature type="compositionally biased region" description="Basic and acidic residues" evidence="1">
    <location>
        <begin position="202"/>
        <end position="213"/>
    </location>
</feature>
<feature type="compositionally biased region" description="Polar residues" evidence="1">
    <location>
        <begin position="186"/>
        <end position="201"/>
    </location>
</feature>
<proteinExistence type="predicted"/>
<reference evidence="2" key="1">
    <citation type="journal article" date="2022" name="Arch. Microbiol.">
        <title>Microbulbifer okhotskensis sp. nov., isolated from a deep bottom sediment of the Okhotsk Sea.</title>
        <authorList>
            <person name="Romanenko L."/>
            <person name="Kurilenko V."/>
            <person name="Otstavnykh N."/>
            <person name="Velansky P."/>
            <person name="Isaeva M."/>
            <person name="Mikhailov V."/>
        </authorList>
    </citation>
    <scope>NUCLEOTIDE SEQUENCE</scope>
    <source>
        <strain evidence="2">OS29</strain>
    </source>
</reference>
<dbReference type="EMBL" id="JALBWM010000003">
    <property type="protein sequence ID" value="MCO1332940.1"/>
    <property type="molecule type" value="Genomic_DNA"/>
</dbReference>
<accession>A0A9X2J4U9</accession>